<sequence length="533" mass="53008">MAPEMDPEKTATGFAQVLHWFCTMELTYSGRPITLYPQRRILSPAELRQKHDRPRSLPLLLALSTVAQGIPFLWSVVQEHPGVDPSLDPVQPDRPVDWVNLEILPPVTAVKPVAAPEMQGMERAIEPAIAPRNAASSTSEGSMSRPSVPNSAPSSAPSAPGSRASATAPSLSATADSVTVADSQPIVNPPIQNPTSPGGRSTPRSQSPVATPQTDRASALANSGSTAAAKGTPGSGSASLGSSGTQSVMGSGDRGGSGGNGGTGTGSGSRSGTRPLSPSAPPESVMPQQPWPFAPAVSTTAAAPSRSLPAPERFAPSAATPSAATPSAATSSAATSSAATSSVGTPSTGPKSTGTPKASATGSVGSVAAGSVAAGSGLAGSGLGGSATGATAIASGARPSSGSSGSAAATGPSPAAPRATAAPTAGTPTSSTSRAKPAQTTSTVDLRPYLQQVKRQVDQRWVSRDQGNSQVMVQFRIGRSGDLQAVSLARPSGNAQADAAALIAVRTAAPYFGPLPQGYGNDSIRVELTLIQD</sequence>
<keyword evidence="3" id="KW-1133">Transmembrane helix</keyword>
<proteinExistence type="predicted"/>
<feature type="compositionally biased region" description="Low complexity" evidence="5">
    <location>
        <begin position="294"/>
        <end position="305"/>
    </location>
</feature>
<feature type="compositionally biased region" description="Low complexity" evidence="5">
    <location>
        <begin position="231"/>
        <end position="244"/>
    </location>
</feature>
<evidence type="ECO:0000256" key="2">
    <source>
        <dbReference type="ARBA" id="ARBA00022692"/>
    </source>
</evidence>
<feature type="compositionally biased region" description="Polar residues" evidence="5">
    <location>
        <begin position="193"/>
        <end position="226"/>
    </location>
</feature>
<gene>
    <name evidence="6" type="ORF">PROH_18395</name>
</gene>
<feature type="compositionally biased region" description="Low complexity" evidence="5">
    <location>
        <begin position="315"/>
        <end position="376"/>
    </location>
</feature>
<evidence type="ECO:0000256" key="4">
    <source>
        <dbReference type="ARBA" id="ARBA00023136"/>
    </source>
</evidence>
<name>A0A0M2PUW1_PROHO</name>
<keyword evidence="7" id="KW-1185">Reference proteome</keyword>
<comment type="subcellular location">
    <subcellularLocation>
        <location evidence="1">Membrane</location>
        <topology evidence="1">Single-pass membrane protein</topology>
    </subcellularLocation>
</comment>
<feature type="region of interest" description="Disordered" evidence="5">
    <location>
        <begin position="125"/>
        <end position="446"/>
    </location>
</feature>
<dbReference type="Proteomes" id="UP000034681">
    <property type="component" value="Unassembled WGS sequence"/>
</dbReference>
<feature type="compositionally biased region" description="Low complexity" evidence="5">
    <location>
        <begin position="388"/>
        <end position="435"/>
    </location>
</feature>
<dbReference type="AlphaFoldDB" id="A0A0M2PUW1"/>
<dbReference type="eggNOG" id="COG0810">
    <property type="taxonomic scope" value="Bacteria"/>
</dbReference>
<organism evidence="6 7">
    <name type="scientific">Prochlorothrix hollandica PCC 9006 = CALU 1027</name>
    <dbReference type="NCBI Taxonomy" id="317619"/>
    <lineage>
        <taxon>Bacteria</taxon>
        <taxon>Bacillati</taxon>
        <taxon>Cyanobacteriota</taxon>
        <taxon>Cyanophyceae</taxon>
        <taxon>Prochlorotrichales</taxon>
        <taxon>Prochlorotrichaceae</taxon>
        <taxon>Prochlorothrix</taxon>
    </lineage>
</organism>
<evidence type="ECO:0008006" key="8">
    <source>
        <dbReference type="Google" id="ProtNLM"/>
    </source>
</evidence>
<dbReference type="GO" id="GO:0016020">
    <property type="term" value="C:membrane"/>
    <property type="evidence" value="ECO:0007669"/>
    <property type="project" value="UniProtKB-SubCell"/>
</dbReference>
<protein>
    <recommendedName>
        <fullName evidence="8">TonB C-terminal domain-containing protein</fullName>
    </recommendedName>
</protein>
<dbReference type="STRING" id="317619.GCA_000332315_02570"/>
<dbReference type="SUPFAM" id="SSF74653">
    <property type="entry name" value="TolA/TonB C-terminal domain"/>
    <property type="match status" value="1"/>
</dbReference>
<evidence type="ECO:0000256" key="1">
    <source>
        <dbReference type="ARBA" id="ARBA00004167"/>
    </source>
</evidence>
<evidence type="ECO:0000256" key="3">
    <source>
        <dbReference type="ARBA" id="ARBA00022989"/>
    </source>
</evidence>
<evidence type="ECO:0000313" key="7">
    <source>
        <dbReference type="Proteomes" id="UP000034681"/>
    </source>
</evidence>
<dbReference type="Gene3D" id="3.30.1150.10">
    <property type="match status" value="1"/>
</dbReference>
<keyword evidence="4" id="KW-0472">Membrane</keyword>
<evidence type="ECO:0000256" key="5">
    <source>
        <dbReference type="SAM" id="MobiDB-lite"/>
    </source>
</evidence>
<accession>A0A0M2PUW1</accession>
<feature type="compositionally biased region" description="Gly residues" evidence="5">
    <location>
        <begin position="377"/>
        <end position="387"/>
    </location>
</feature>
<dbReference type="Pfam" id="PF13103">
    <property type="entry name" value="TonB_2"/>
    <property type="match status" value="1"/>
</dbReference>
<feature type="compositionally biased region" description="Low complexity" evidence="5">
    <location>
        <begin position="144"/>
        <end position="177"/>
    </location>
</feature>
<dbReference type="EMBL" id="AJTX02000008">
    <property type="protein sequence ID" value="KKI98428.1"/>
    <property type="molecule type" value="Genomic_DNA"/>
</dbReference>
<dbReference type="NCBIfam" id="TIGR01352">
    <property type="entry name" value="tonB_Cterm"/>
    <property type="match status" value="1"/>
</dbReference>
<dbReference type="InterPro" id="IPR006260">
    <property type="entry name" value="TonB/TolA_C"/>
</dbReference>
<evidence type="ECO:0000313" key="6">
    <source>
        <dbReference type="EMBL" id="KKI98428.1"/>
    </source>
</evidence>
<reference evidence="6" key="1">
    <citation type="submission" date="2012-04" db="EMBL/GenBank/DDBJ databases">
        <authorList>
            <person name="Borisov I.G."/>
            <person name="Ivanikova N.V."/>
            <person name="Pinevich A.V."/>
        </authorList>
    </citation>
    <scope>NUCLEOTIDE SEQUENCE</scope>
    <source>
        <strain evidence="6">CALU 1027</strain>
    </source>
</reference>
<comment type="caution">
    <text evidence="6">The sequence shown here is derived from an EMBL/GenBank/DDBJ whole genome shotgun (WGS) entry which is preliminary data.</text>
</comment>
<keyword evidence="2" id="KW-0812">Transmembrane</keyword>
<feature type="compositionally biased region" description="Gly residues" evidence="5">
    <location>
        <begin position="252"/>
        <end position="269"/>
    </location>
</feature>